<comment type="similarity">
    <text evidence="1">Belongs to the myoviridae tail sheath protein family.</text>
</comment>
<dbReference type="InterPro" id="IPR035089">
    <property type="entry name" value="Phage_sheath_subtilisin"/>
</dbReference>
<evidence type="ECO:0000256" key="1">
    <source>
        <dbReference type="ARBA" id="ARBA00008005"/>
    </source>
</evidence>
<dbReference type="OrthoDB" id="5442644at2"/>
<evidence type="ECO:0000259" key="3">
    <source>
        <dbReference type="Pfam" id="PF17482"/>
    </source>
</evidence>
<dbReference type="InterPro" id="IPR007067">
    <property type="entry name" value="Tail_sheath"/>
</dbReference>
<dbReference type="RefSeq" id="WP_047905208.1">
    <property type="nucleotide sequence ID" value="NZ_CP011807.3"/>
</dbReference>
<dbReference type="AlphaFoldDB" id="A0A0H3WRS3"/>
<evidence type="ECO:0000313" key="4">
    <source>
        <dbReference type="EMBL" id="AKM29263.1"/>
    </source>
</evidence>
<dbReference type="Pfam" id="PF17482">
    <property type="entry name" value="Phage_sheath_1C"/>
    <property type="match status" value="1"/>
</dbReference>
<gene>
    <name evidence="4" type="ORF">AB870_02655</name>
</gene>
<evidence type="ECO:0000313" key="5">
    <source>
        <dbReference type="Proteomes" id="UP000035651"/>
    </source>
</evidence>
<feature type="domain" description="Tail sheath protein C-terminal" evidence="3">
    <location>
        <begin position="382"/>
        <end position="495"/>
    </location>
</feature>
<feature type="domain" description="Tail sheath protein subtilisin-like" evidence="2">
    <location>
        <begin position="210"/>
        <end position="373"/>
    </location>
</feature>
<dbReference type="PATRIC" id="fig|656179.3.peg.585"/>
<dbReference type="STRING" id="656179.AB870_02655"/>
<dbReference type="PIRSF" id="PIRSF007349">
    <property type="entry name" value="Tsp_L"/>
    <property type="match status" value="1"/>
</dbReference>
<dbReference type="KEGG" id="pfg:AB870_02655"/>
<dbReference type="EMBL" id="CP011807">
    <property type="protein sequence ID" value="AKM29263.1"/>
    <property type="molecule type" value="Genomic_DNA"/>
</dbReference>
<dbReference type="Proteomes" id="UP000035651">
    <property type="component" value="Chromosome"/>
</dbReference>
<sequence>MTVPFKNIPANLRVPLFHAELDNSQANSGASTQRALIIGQITSAGTGTPGVPQISQGATEAKSIGGAGSMLALMTAAYRQADPFGEVWYLPLADDGSAVAASGSIAVTSAPTATGVIYLYIAGISGVPPVTLTVTATQSAAQVATALAAAINAQSDLPVTATASTSTVTVTAKNKGLAGNDIDIRLNYRGAASGEVMPTGLALTITQMSGGAVNPALTTAFANLLDQEFDFIAFPYTDANSLDAMKAFLSSTTGRWSWSKQIYGHAFCGYRGTLGALTTFGNGRNDEHVSVMGFNDSPTPAWVLAADLAGTVATSVRADPARPVQTLALSSFLAPPLASRFALGDRNTLLWDGISTFTVASDGTVAIENLITTYQLNSFGQPDNSYLEVETLYTLAYVLRALRSVVTSKYARMKLAADGTRFAPGSSIVTPAIIKADLIAQYQQLEYDGFVQQSAVFAQGLIVQQNSTNPNRVDVIYPAVLIAQLRVFALLMQFRLS</sequence>
<protein>
    <submittedName>
        <fullName evidence="4">Phage tail protein</fullName>
    </submittedName>
</protein>
<dbReference type="Pfam" id="PF04984">
    <property type="entry name" value="Phage_sheath_1"/>
    <property type="match status" value="1"/>
</dbReference>
<accession>A0A0H3WRS3</accession>
<keyword evidence="5" id="KW-1185">Reference proteome</keyword>
<proteinExistence type="inferred from homology"/>
<reference evidence="4" key="1">
    <citation type="submission" date="2016-06" db="EMBL/GenBank/DDBJ databases">
        <title>Complete Genome Sequence of Pandoraea faecigallinarum DSM-23572.</title>
        <authorList>
            <person name="Yong D."/>
            <person name="Ee R."/>
            <person name="Lim Y.-L."/>
            <person name="Yin W.-F."/>
            <person name="Chan K.-G."/>
        </authorList>
    </citation>
    <scope>NUCLEOTIDE SEQUENCE</scope>
    <source>
        <strain evidence="4">DSM 23572</strain>
    </source>
</reference>
<dbReference type="InterPro" id="IPR020287">
    <property type="entry name" value="Tail_sheath_C"/>
</dbReference>
<evidence type="ECO:0000259" key="2">
    <source>
        <dbReference type="Pfam" id="PF04984"/>
    </source>
</evidence>
<name>A0A0H3WRS3_9BURK</name>
<organism evidence="4 5">
    <name type="scientific">Pandoraea faecigallinarum</name>
    <dbReference type="NCBI Taxonomy" id="656179"/>
    <lineage>
        <taxon>Bacteria</taxon>
        <taxon>Pseudomonadati</taxon>
        <taxon>Pseudomonadota</taxon>
        <taxon>Betaproteobacteria</taxon>
        <taxon>Burkholderiales</taxon>
        <taxon>Burkholderiaceae</taxon>
        <taxon>Pandoraea</taxon>
    </lineage>
</organism>